<gene>
    <name evidence="1" type="ORF">HK099_001451</name>
</gene>
<dbReference type="EMBL" id="JADGJW010001402">
    <property type="protein sequence ID" value="KAJ3203628.1"/>
    <property type="molecule type" value="Genomic_DNA"/>
</dbReference>
<reference evidence="1" key="1">
    <citation type="submission" date="2020-05" db="EMBL/GenBank/DDBJ databases">
        <title>Phylogenomic resolution of chytrid fungi.</title>
        <authorList>
            <person name="Stajich J.E."/>
            <person name="Amses K."/>
            <person name="Simmons R."/>
            <person name="Seto K."/>
            <person name="Myers J."/>
            <person name="Bonds A."/>
            <person name="Quandt C.A."/>
            <person name="Barry K."/>
            <person name="Liu P."/>
            <person name="Grigoriev I."/>
            <person name="Longcore J.E."/>
            <person name="James T.Y."/>
        </authorList>
    </citation>
    <scope>NUCLEOTIDE SEQUENCE</scope>
    <source>
        <strain evidence="1">JEL0476</strain>
    </source>
</reference>
<dbReference type="InterPro" id="IPR043502">
    <property type="entry name" value="DNA/RNA_pol_sf"/>
</dbReference>
<keyword evidence="2" id="KW-1185">Reference proteome</keyword>
<dbReference type="AlphaFoldDB" id="A0AAD5XV13"/>
<accession>A0AAD5XV13</accession>
<dbReference type="SUPFAM" id="SSF56672">
    <property type="entry name" value="DNA/RNA polymerases"/>
    <property type="match status" value="1"/>
</dbReference>
<organism evidence="1 2">
    <name type="scientific">Clydaea vesicula</name>
    <dbReference type="NCBI Taxonomy" id="447962"/>
    <lineage>
        <taxon>Eukaryota</taxon>
        <taxon>Fungi</taxon>
        <taxon>Fungi incertae sedis</taxon>
        <taxon>Chytridiomycota</taxon>
        <taxon>Chytridiomycota incertae sedis</taxon>
        <taxon>Chytridiomycetes</taxon>
        <taxon>Lobulomycetales</taxon>
        <taxon>Lobulomycetaceae</taxon>
        <taxon>Clydaea</taxon>
    </lineage>
</organism>
<comment type="caution">
    <text evidence="1">The sequence shown here is derived from an EMBL/GenBank/DDBJ whole genome shotgun (WGS) entry which is preliminary data.</text>
</comment>
<evidence type="ECO:0000313" key="2">
    <source>
        <dbReference type="Proteomes" id="UP001211065"/>
    </source>
</evidence>
<dbReference type="Proteomes" id="UP001211065">
    <property type="component" value="Unassembled WGS sequence"/>
</dbReference>
<proteinExistence type="predicted"/>
<sequence>MNPFKYLGSEIGLMKNEVAPKNAHLIDDDKYYVRDPIFIAPKIYGYKTLDDKEIIKCKGVSKDMNMIFYDLKALYNELKKSYWDAITDPGYDSDQDCNIENKTIMLKIVNFTGDPSKYNFIKTQEVASIEEETKAENNESFTENWTYIDLYNDISSLNNYINYAPNIYYYKTAQA</sequence>
<name>A0AAD5XV13_9FUNG</name>
<protein>
    <submittedName>
        <fullName evidence="1">Uncharacterized protein</fullName>
    </submittedName>
</protein>
<evidence type="ECO:0000313" key="1">
    <source>
        <dbReference type="EMBL" id="KAJ3203628.1"/>
    </source>
</evidence>